<proteinExistence type="predicted"/>
<evidence type="ECO:0000313" key="2">
    <source>
        <dbReference type="Proteomes" id="UP000734854"/>
    </source>
</evidence>
<dbReference type="Proteomes" id="UP000734854">
    <property type="component" value="Unassembled WGS sequence"/>
</dbReference>
<evidence type="ECO:0000313" key="1">
    <source>
        <dbReference type="EMBL" id="KAG6488586.1"/>
    </source>
</evidence>
<sequence length="114" mass="12555">MAHPSPTLPSTSPPPKNLYAFDLSAPDFDHLLIQPWAPLVASVIAISTIQFLTTVELKEVIPVGPLIPDDDNIDGDGSTLSMMKWWDEKVADLVVLATFRCEYFMEVVSVQLEG</sequence>
<accession>A0A8J5FNU6</accession>
<reference evidence="1 2" key="1">
    <citation type="submission" date="2020-08" db="EMBL/GenBank/DDBJ databases">
        <title>Plant Genome Project.</title>
        <authorList>
            <person name="Zhang R.-G."/>
        </authorList>
    </citation>
    <scope>NUCLEOTIDE SEQUENCE [LARGE SCALE GENOMIC DNA]</scope>
    <source>
        <tissue evidence="1">Rhizome</tissue>
    </source>
</reference>
<dbReference type="EMBL" id="JACMSC010000014">
    <property type="protein sequence ID" value="KAG6488586.1"/>
    <property type="molecule type" value="Genomic_DNA"/>
</dbReference>
<name>A0A8J5FNU6_ZINOF</name>
<gene>
    <name evidence="1" type="ORF">ZIOFF_049833</name>
</gene>
<keyword evidence="2" id="KW-1185">Reference proteome</keyword>
<dbReference type="AlphaFoldDB" id="A0A8J5FNU6"/>
<comment type="caution">
    <text evidence="1">The sequence shown here is derived from an EMBL/GenBank/DDBJ whole genome shotgun (WGS) entry which is preliminary data.</text>
</comment>
<protein>
    <submittedName>
        <fullName evidence="1">Uncharacterized protein</fullName>
    </submittedName>
</protein>
<organism evidence="1 2">
    <name type="scientific">Zingiber officinale</name>
    <name type="common">Ginger</name>
    <name type="synonym">Amomum zingiber</name>
    <dbReference type="NCBI Taxonomy" id="94328"/>
    <lineage>
        <taxon>Eukaryota</taxon>
        <taxon>Viridiplantae</taxon>
        <taxon>Streptophyta</taxon>
        <taxon>Embryophyta</taxon>
        <taxon>Tracheophyta</taxon>
        <taxon>Spermatophyta</taxon>
        <taxon>Magnoliopsida</taxon>
        <taxon>Liliopsida</taxon>
        <taxon>Zingiberales</taxon>
        <taxon>Zingiberaceae</taxon>
        <taxon>Zingiber</taxon>
    </lineage>
</organism>